<comment type="similarity">
    <text evidence="1 2">Belongs to the small heat shock protein (HSP20) family.</text>
</comment>
<keyword evidence="5" id="KW-0346">Stress response</keyword>
<evidence type="ECO:0000259" key="4">
    <source>
        <dbReference type="PROSITE" id="PS01031"/>
    </source>
</evidence>
<dbReference type="HOGENOM" id="CLU_046737_12_1_10"/>
<dbReference type="GeneID" id="83729381"/>
<accession>D5HBU5</accession>
<evidence type="ECO:0000256" key="2">
    <source>
        <dbReference type="RuleBase" id="RU003616"/>
    </source>
</evidence>
<name>D5HBU5_SALRM</name>
<reference evidence="5 6" key="1">
    <citation type="journal article" date="2010" name="ISME J.">
        <title>Fine-scale evolution: genomic, phenotypic and ecological differentiation in two coexisting Salinibacter ruber strains.</title>
        <authorList>
            <person name="Pena A."/>
            <person name="Teeling H."/>
            <person name="Huerta-Cepas J."/>
            <person name="Santos F."/>
            <person name="Yarza P."/>
            <person name="Brito-Echeverria J."/>
            <person name="Lucio M."/>
            <person name="Schmitt-Kopplin P."/>
            <person name="Meseguer I."/>
            <person name="Schenowitz C."/>
            <person name="Dossat C."/>
            <person name="Barbe V."/>
            <person name="Dopazo J."/>
            <person name="Rossello-Mora R."/>
            <person name="Schuler M."/>
            <person name="Glockner F.O."/>
            <person name="Amann R."/>
            <person name="Gabaldon T."/>
            <person name="Anton J."/>
        </authorList>
    </citation>
    <scope>NUCLEOTIDE SEQUENCE [LARGE SCALE GENOMIC DNA]</scope>
    <source>
        <strain evidence="5 6">M8</strain>
    </source>
</reference>
<dbReference type="Pfam" id="PF00011">
    <property type="entry name" value="HSP20"/>
    <property type="match status" value="1"/>
</dbReference>
<dbReference type="InterPro" id="IPR008978">
    <property type="entry name" value="HSP20-like_chaperone"/>
</dbReference>
<proteinExistence type="inferred from homology"/>
<dbReference type="Proteomes" id="UP000000933">
    <property type="component" value="Chromosome"/>
</dbReference>
<dbReference type="PROSITE" id="PS01031">
    <property type="entry name" value="SHSP"/>
    <property type="match status" value="1"/>
</dbReference>
<dbReference type="InterPro" id="IPR002068">
    <property type="entry name" value="A-crystallin/Hsp20_dom"/>
</dbReference>
<dbReference type="RefSeq" id="WP_011405077.1">
    <property type="nucleotide sequence ID" value="NC_014032.1"/>
</dbReference>
<dbReference type="AlphaFoldDB" id="D5HBU5"/>
<dbReference type="EMBL" id="FP565814">
    <property type="protein sequence ID" value="CBH25500.1"/>
    <property type="molecule type" value="Genomic_DNA"/>
</dbReference>
<evidence type="ECO:0000256" key="1">
    <source>
        <dbReference type="PROSITE-ProRule" id="PRU00285"/>
    </source>
</evidence>
<dbReference type="SMR" id="D5HBU5"/>
<dbReference type="CDD" id="cd06464">
    <property type="entry name" value="ACD_sHsps-like"/>
    <property type="match status" value="1"/>
</dbReference>
<evidence type="ECO:0000313" key="5">
    <source>
        <dbReference type="EMBL" id="CBH25500.1"/>
    </source>
</evidence>
<dbReference type="KEGG" id="srm:SRM_02579"/>
<sequence length="177" mass="20682">MGGIRRERSVHGTASERPHRLCNRPPFPIMTRLTRTRNRNLNGLQNEIDRVFDRFFPSRDENEEDTSPQAVWRPRMDLTEAEDAYRLRLDMPGMSTDDLTISYKNDELVISGERESSRTDENEEFVRVERSFGHFRRAFTLPQTVDADNIEATYDNGVLTIRVPKTEAVKPRQIEIQ</sequence>
<protein>
    <submittedName>
        <fullName evidence="5">Heat shock protein</fullName>
    </submittedName>
</protein>
<dbReference type="PANTHER" id="PTHR11527">
    <property type="entry name" value="HEAT-SHOCK PROTEIN 20 FAMILY MEMBER"/>
    <property type="match status" value="1"/>
</dbReference>
<feature type="domain" description="SHSP" evidence="4">
    <location>
        <begin position="67"/>
        <end position="177"/>
    </location>
</feature>
<evidence type="ECO:0000256" key="3">
    <source>
        <dbReference type="SAM" id="MobiDB-lite"/>
    </source>
</evidence>
<organism evidence="5 6">
    <name type="scientific">Salinibacter ruber (strain M8)</name>
    <dbReference type="NCBI Taxonomy" id="761659"/>
    <lineage>
        <taxon>Bacteria</taxon>
        <taxon>Pseudomonadati</taxon>
        <taxon>Rhodothermota</taxon>
        <taxon>Rhodothermia</taxon>
        <taxon>Rhodothermales</taxon>
        <taxon>Salinibacteraceae</taxon>
        <taxon>Salinibacter</taxon>
    </lineage>
</organism>
<feature type="compositionally biased region" description="Basic and acidic residues" evidence="3">
    <location>
        <begin position="1"/>
        <end position="19"/>
    </location>
</feature>
<dbReference type="SUPFAM" id="SSF49764">
    <property type="entry name" value="HSP20-like chaperones"/>
    <property type="match status" value="1"/>
</dbReference>
<evidence type="ECO:0000313" key="6">
    <source>
        <dbReference type="Proteomes" id="UP000000933"/>
    </source>
</evidence>
<dbReference type="Gene3D" id="2.60.40.790">
    <property type="match status" value="1"/>
</dbReference>
<feature type="region of interest" description="Disordered" evidence="3">
    <location>
        <begin position="1"/>
        <end position="25"/>
    </location>
</feature>
<dbReference type="InterPro" id="IPR031107">
    <property type="entry name" value="Small_HSP"/>
</dbReference>
<gene>
    <name evidence="5" type="primary">hsp</name>
    <name evidence="5" type="ordered locus">SRM_02579</name>
</gene>
<reference evidence="6" key="2">
    <citation type="submission" date="2010-04" db="EMBL/GenBank/DDBJ databases">
        <title>Genome sequence of Salinibacter ruber M8.</title>
        <authorList>
            <consortium name="Genoscope"/>
        </authorList>
    </citation>
    <scope>NUCLEOTIDE SEQUENCE [LARGE SCALE GENOMIC DNA]</scope>
    <source>
        <strain evidence="6">M8</strain>
    </source>
</reference>